<evidence type="ECO:0000256" key="4">
    <source>
        <dbReference type="ARBA" id="ARBA00023242"/>
    </source>
</evidence>
<gene>
    <name evidence="8" type="ORF">Clacol_006754</name>
</gene>
<dbReference type="Pfam" id="PF16879">
    <property type="entry name" value="Sin3a_C"/>
    <property type="match status" value="1"/>
</dbReference>
<dbReference type="InterPro" id="IPR031693">
    <property type="entry name" value="Sin3_C"/>
</dbReference>
<dbReference type="PROSITE" id="PS51477">
    <property type="entry name" value="PAH"/>
    <property type="match status" value="1"/>
</dbReference>
<keyword evidence="4 5" id="KW-0539">Nucleus</keyword>
<feature type="compositionally biased region" description="Basic and acidic residues" evidence="6">
    <location>
        <begin position="104"/>
        <end position="133"/>
    </location>
</feature>
<keyword evidence="9" id="KW-1185">Reference proteome</keyword>
<evidence type="ECO:0000256" key="3">
    <source>
        <dbReference type="ARBA" id="ARBA00022737"/>
    </source>
</evidence>
<dbReference type="Pfam" id="PF08295">
    <property type="entry name" value="Sin3_corepress"/>
    <property type="match status" value="1"/>
</dbReference>
<evidence type="ECO:0000256" key="5">
    <source>
        <dbReference type="PROSITE-ProRule" id="PRU00810"/>
    </source>
</evidence>
<feature type="region of interest" description="Disordered" evidence="6">
    <location>
        <begin position="917"/>
        <end position="949"/>
    </location>
</feature>
<comment type="caution">
    <text evidence="8">The sequence shown here is derived from an EMBL/GenBank/DDBJ whole genome shotgun (WGS) entry which is preliminary data.</text>
</comment>
<dbReference type="InterPro" id="IPR013194">
    <property type="entry name" value="HDAC_interact_dom"/>
</dbReference>
<comment type="subcellular location">
    <subcellularLocation>
        <location evidence="1 5">Nucleus</location>
    </subcellularLocation>
</comment>
<feature type="region of interest" description="Disordered" evidence="6">
    <location>
        <begin position="557"/>
        <end position="592"/>
    </location>
</feature>
<dbReference type="Proteomes" id="UP001050691">
    <property type="component" value="Unassembled WGS sequence"/>
</dbReference>
<accession>A0AAV5ACZ2</accession>
<dbReference type="GO" id="GO:0070822">
    <property type="term" value="C:Sin3-type complex"/>
    <property type="evidence" value="ECO:0007669"/>
    <property type="project" value="TreeGrafter"/>
</dbReference>
<feature type="region of interest" description="Disordered" evidence="6">
    <location>
        <begin position="172"/>
        <end position="195"/>
    </location>
</feature>
<keyword evidence="2" id="KW-0678">Repressor</keyword>
<organism evidence="8 9">
    <name type="scientific">Clathrus columnatus</name>
    <dbReference type="NCBI Taxonomy" id="1419009"/>
    <lineage>
        <taxon>Eukaryota</taxon>
        <taxon>Fungi</taxon>
        <taxon>Dikarya</taxon>
        <taxon>Basidiomycota</taxon>
        <taxon>Agaricomycotina</taxon>
        <taxon>Agaricomycetes</taxon>
        <taxon>Phallomycetidae</taxon>
        <taxon>Phallales</taxon>
        <taxon>Clathraceae</taxon>
        <taxon>Clathrus</taxon>
    </lineage>
</organism>
<evidence type="ECO:0000313" key="8">
    <source>
        <dbReference type="EMBL" id="GJJ12511.1"/>
    </source>
</evidence>
<reference evidence="8" key="1">
    <citation type="submission" date="2021-10" db="EMBL/GenBank/DDBJ databases">
        <title>De novo Genome Assembly of Clathrus columnatus (Basidiomycota, Fungi) Using Illumina and Nanopore Sequence Data.</title>
        <authorList>
            <person name="Ogiso-Tanaka E."/>
            <person name="Itagaki H."/>
            <person name="Hosoya T."/>
            <person name="Hosaka K."/>
        </authorList>
    </citation>
    <scope>NUCLEOTIDE SEQUENCE</scope>
    <source>
        <strain evidence="8">MO-923</strain>
    </source>
</reference>
<dbReference type="AlphaFoldDB" id="A0AAV5ACZ2"/>
<feature type="region of interest" description="Disordered" evidence="6">
    <location>
        <begin position="93"/>
        <end position="154"/>
    </location>
</feature>
<dbReference type="GO" id="GO:0000122">
    <property type="term" value="P:negative regulation of transcription by RNA polymerase II"/>
    <property type="evidence" value="ECO:0007669"/>
    <property type="project" value="TreeGrafter"/>
</dbReference>
<dbReference type="Gene3D" id="1.20.1160.11">
    <property type="entry name" value="Paired amphipathic helix"/>
    <property type="match status" value="2"/>
</dbReference>
<dbReference type="Pfam" id="PF02671">
    <property type="entry name" value="PAH"/>
    <property type="match status" value="1"/>
</dbReference>
<dbReference type="SMART" id="SM00761">
    <property type="entry name" value="HDAC_interact"/>
    <property type="match status" value="1"/>
</dbReference>
<evidence type="ECO:0000256" key="6">
    <source>
        <dbReference type="SAM" id="MobiDB-lite"/>
    </source>
</evidence>
<evidence type="ECO:0000256" key="2">
    <source>
        <dbReference type="ARBA" id="ARBA00022491"/>
    </source>
</evidence>
<dbReference type="GO" id="GO:0003714">
    <property type="term" value="F:transcription corepressor activity"/>
    <property type="evidence" value="ECO:0007669"/>
    <property type="project" value="InterPro"/>
</dbReference>
<evidence type="ECO:0000313" key="9">
    <source>
        <dbReference type="Proteomes" id="UP001050691"/>
    </source>
</evidence>
<evidence type="ECO:0000259" key="7">
    <source>
        <dbReference type="SMART" id="SM00761"/>
    </source>
</evidence>
<dbReference type="PANTHER" id="PTHR12346:SF0">
    <property type="entry name" value="SIN3A, ISOFORM G"/>
    <property type="match status" value="1"/>
</dbReference>
<protein>
    <recommendedName>
        <fullName evidence="7">Histone deacetylase interacting domain-containing protein</fullName>
    </recommendedName>
</protein>
<evidence type="ECO:0000256" key="1">
    <source>
        <dbReference type="ARBA" id="ARBA00004123"/>
    </source>
</evidence>
<sequence>MPPTPAPTHNPQPEFTHAIQIKTRFSEEPEIYKQFLEILQMYQKEQRVLQDVYDQVTRLFHNAPDLIDEFKMFLPDTNNSTSPSSMVTLGAGLSQARKSAPSEPLKEGPPTKRRRNAPEKDLARSDKEREVSGHSHMHGHNMIPPHSHIHTHGATFPVMPVPVQIPMSVIPSSAPHIHSQPHPHQLTHPPSHPASMQPVLPLHSHVHQFIHPPPHSTSVQQPLLPPPEIFFDRVKRALDDRDSWEDFLKLLTMYSTDVLDEVLLLQMSAPFLGGVGSELELMFRELMGVGADGKRKEDGNLSLGTNIVSGVELPRVAGHAHGFGASGSTGATAGMGSVYLTGSKYRFGSYRRLPESVRETKLACSGRDELCRSVLNDDWVSHPTWASEDSGFVAHKKNTYEEAMHKSEEERHEYHVQLEAMAYTISLLEPIAMKIGHMSPEEKSSFKLGPSLGGRSKSIHQKIIKKVYNRENAFEVLQALQDNPVIAVPVVLERLKLVDAEWRKNKREWEKVWREVDARNFYKSLDHQGVAFKVNDKKTITGKALLAEIERIKRMQDLDRDGGEEEGSGGGGKITRSNHPYTTHSSPKPSFKKSSVQSRYQLQFPIIDFLVLQDAIKLTLYFLERNDSRQGGGSSVPQYNAIERRRIEAFLRHYVRFQFEFTEKAAEVTSMNSAGGPSVDSPDIGASVIATEAMNMTVTPSDFDLAFGPPIGKEEWEELGLYVPDLSGSTDGQPIATHNCNGSREETGIAIIHSHDETALPKSFHVRNKENNLALECEEKRDDTWIRHVKVKLPEDDSDSMSLDQQRDSDGFLSQSQYSSRHRGKNITSFFCNTNFYTLIRLLQLLYSRLLICKKLAARLAKEGSTAFVPNPIAFGLGLTDPLAYFCDPPTTSMYLRPFSKNNEVNHEAVVTEIGASGSKVGSNESNDASSPSTSNDEPSRSQNSYPKPKCNPAEHFYNHLLDLVEKVFDGDLEQSAFEEHMRFMFGTRAYIVFTLDKLCGAICKQVQAVVQDSRCHELMNMFEQQRGRDKEDINVQTIIRYRRQAEALVGSDENLFKIDWDPGKRTLQIQLLDLDDLSLNPPTPDILHRDRSENGKVANDEDKAEAPMEMVTTTPEKVNAKMTVGWKQYVESYVLIYPTEGRRIGAGRKVTLLDENCEELNDSRWVSDTRRGGMEVMVGPGTCKLYYTRGCEEAVWRVRVRKAHVVTTAGTEKNGSAVTSAKTRKKKRTDEEAEIEAIPDEWERLKERAETWKRERKRWMVDRGFLEP</sequence>
<dbReference type="InterPro" id="IPR036600">
    <property type="entry name" value="PAH_sf"/>
</dbReference>
<dbReference type="InterPro" id="IPR039774">
    <property type="entry name" value="Sin3-like"/>
</dbReference>
<keyword evidence="3" id="KW-0677">Repeat</keyword>
<dbReference type="EMBL" id="BPWL01000007">
    <property type="protein sequence ID" value="GJJ12511.1"/>
    <property type="molecule type" value="Genomic_DNA"/>
</dbReference>
<dbReference type="PANTHER" id="PTHR12346">
    <property type="entry name" value="SIN3B-RELATED"/>
    <property type="match status" value="1"/>
</dbReference>
<dbReference type="FunFam" id="1.20.1160.11:FF:000003">
    <property type="entry name" value="Paired amphipathic helix SIN3-like protein"/>
    <property type="match status" value="1"/>
</dbReference>
<dbReference type="SUPFAM" id="SSF47762">
    <property type="entry name" value="PAH2 domain"/>
    <property type="match status" value="2"/>
</dbReference>
<name>A0AAV5ACZ2_9AGAM</name>
<feature type="compositionally biased region" description="Polar residues" evidence="6">
    <location>
        <begin position="920"/>
        <end position="946"/>
    </location>
</feature>
<proteinExistence type="predicted"/>
<feature type="domain" description="Histone deacetylase interacting" evidence="7">
    <location>
        <begin position="344"/>
        <end position="445"/>
    </location>
</feature>
<feature type="compositionally biased region" description="Polar residues" evidence="6">
    <location>
        <begin position="575"/>
        <end position="584"/>
    </location>
</feature>
<dbReference type="InterPro" id="IPR003822">
    <property type="entry name" value="PAH"/>
</dbReference>